<dbReference type="AlphaFoldDB" id="A0A9Q9D8M1"/>
<gene>
    <name evidence="7" type="ORF">NE863_11580</name>
</gene>
<sequence>MRDILIGIDAGTSVIKSVAFDLTGRQIATAALPNAYEAVGRAGSVQDLDRTWADAATTLKQLSDKIENLAGRVAAIAVTGQGDGTWMIDKAGVPVGKGWLWLDARAGETVERLRADSGDIARFESTGSGLAACQQGPQLRWMRDHAPEMLSGVATTFHCKDWLYFKLTGKRATDPSEANFSFGNFRSRSYSDDVIRFLGLEKLKHVLPEIVDGAATHHPLSAEAAGITGLTEGTPIVLGYVDVVCTALGAGLYDPGTDTGCSIIGSTGMHMRLANGADDVRLNRDLTGYTMCMPIPGAYAQMQSNMAATLNIDWILSLASGLLKGMGVEKSKSELLAFVDGWLADAKDTPLIFQPYISEAGERGPFVDATARASFVGLSITHGFPDMVKAVFDGLAMAARDCYAEMGPLPGRIRLTGGAARSASLRRILGAALGASVQTSEREEAGAAGAAMIAAVSLGIYPSMADCLGDWVTPYQRPAEAADPALACRYNELFPTYQQSRTALRPVWHALSQGATAGNQQETSK</sequence>
<feature type="domain" description="Carbohydrate kinase FGGY C-terminal" evidence="6">
    <location>
        <begin position="293"/>
        <end position="457"/>
    </location>
</feature>
<dbReference type="Gene3D" id="3.30.420.40">
    <property type="match status" value="2"/>
</dbReference>
<dbReference type="InterPro" id="IPR000577">
    <property type="entry name" value="Carb_kinase_FGGY"/>
</dbReference>
<dbReference type="GO" id="GO:0016301">
    <property type="term" value="F:kinase activity"/>
    <property type="evidence" value="ECO:0007669"/>
    <property type="project" value="UniProtKB-KW"/>
</dbReference>
<dbReference type="PANTHER" id="PTHR43095:SF3">
    <property type="entry name" value="L-XYLULOSE_3-KETO-L-GULONATE KINASE"/>
    <property type="match status" value="1"/>
</dbReference>
<dbReference type="PIRSF" id="PIRSF000538">
    <property type="entry name" value="GlpK"/>
    <property type="match status" value="1"/>
</dbReference>
<keyword evidence="3 4" id="KW-0418">Kinase</keyword>
<dbReference type="PROSITE" id="PS00445">
    <property type="entry name" value="FGGY_KINASES_2"/>
    <property type="match status" value="1"/>
</dbReference>
<dbReference type="InterPro" id="IPR018484">
    <property type="entry name" value="FGGY_N"/>
</dbReference>
<evidence type="ECO:0000313" key="8">
    <source>
        <dbReference type="Proteomes" id="UP001055460"/>
    </source>
</evidence>
<dbReference type="PANTHER" id="PTHR43095">
    <property type="entry name" value="SUGAR KINASE"/>
    <property type="match status" value="1"/>
</dbReference>
<dbReference type="CDD" id="cd24121">
    <property type="entry name" value="ASKHA_NBD_FGGY_BaEryA-like"/>
    <property type="match status" value="1"/>
</dbReference>
<feature type="domain" description="Carbohydrate kinase FGGY N-terminal" evidence="5">
    <location>
        <begin position="5"/>
        <end position="249"/>
    </location>
</feature>
<dbReference type="Pfam" id="PF00370">
    <property type="entry name" value="FGGY_N"/>
    <property type="match status" value="1"/>
</dbReference>
<comment type="similarity">
    <text evidence="1 4">Belongs to the FGGY kinase family.</text>
</comment>
<name>A0A9Q9D8M1_ENSAD</name>
<evidence type="ECO:0000259" key="6">
    <source>
        <dbReference type="Pfam" id="PF02782"/>
    </source>
</evidence>
<dbReference type="SUPFAM" id="SSF53067">
    <property type="entry name" value="Actin-like ATPase domain"/>
    <property type="match status" value="2"/>
</dbReference>
<reference evidence="7" key="1">
    <citation type="submission" date="2022-06" db="EMBL/GenBank/DDBJ databases">
        <title>Physiological and biochemical characterization and genomic elucidation of a strain of the genus Ensifer adhaerens M8 that combines arsenic oxidation and chromium reduction.</title>
        <authorList>
            <person name="Li X."/>
            <person name="Yu c."/>
        </authorList>
    </citation>
    <scope>NUCLEOTIDE SEQUENCE</scope>
    <source>
        <strain evidence="7">M8</strain>
    </source>
</reference>
<evidence type="ECO:0000256" key="4">
    <source>
        <dbReference type="RuleBase" id="RU003733"/>
    </source>
</evidence>
<dbReference type="Proteomes" id="UP001055460">
    <property type="component" value="Chromosome"/>
</dbReference>
<dbReference type="InterPro" id="IPR050406">
    <property type="entry name" value="FGGY_Carb_Kinase"/>
</dbReference>
<dbReference type="EMBL" id="CP098807">
    <property type="protein sequence ID" value="USJ21956.1"/>
    <property type="molecule type" value="Genomic_DNA"/>
</dbReference>
<organism evidence="7 8">
    <name type="scientific">Ensifer adhaerens</name>
    <name type="common">Sinorhizobium morelense</name>
    <dbReference type="NCBI Taxonomy" id="106592"/>
    <lineage>
        <taxon>Bacteria</taxon>
        <taxon>Pseudomonadati</taxon>
        <taxon>Pseudomonadota</taxon>
        <taxon>Alphaproteobacteria</taxon>
        <taxon>Hyphomicrobiales</taxon>
        <taxon>Rhizobiaceae</taxon>
        <taxon>Sinorhizobium/Ensifer group</taxon>
        <taxon>Ensifer</taxon>
    </lineage>
</organism>
<keyword evidence="2 4" id="KW-0808">Transferase</keyword>
<dbReference type="Pfam" id="PF02782">
    <property type="entry name" value="FGGY_C"/>
    <property type="match status" value="1"/>
</dbReference>
<dbReference type="InterPro" id="IPR018485">
    <property type="entry name" value="FGGY_C"/>
</dbReference>
<dbReference type="InterPro" id="IPR018483">
    <property type="entry name" value="Carb_kinase_FGGY_CS"/>
</dbReference>
<dbReference type="InterPro" id="IPR043129">
    <property type="entry name" value="ATPase_NBD"/>
</dbReference>
<dbReference type="RefSeq" id="WP_110818688.1">
    <property type="nucleotide sequence ID" value="NZ_CAXURO020000001.1"/>
</dbReference>
<dbReference type="GO" id="GO:0005975">
    <property type="term" value="P:carbohydrate metabolic process"/>
    <property type="evidence" value="ECO:0007669"/>
    <property type="project" value="InterPro"/>
</dbReference>
<dbReference type="OrthoDB" id="9805576at2"/>
<dbReference type="GO" id="GO:0016773">
    <property type="term" value="F:phosphotransferase activity, alcohol group as acceptor"/>
    <property type="evidence" value="ECO:0007669"/>
    <property type="project" value="InterPro"/>
</dbReference>
<proteinExistence type="inferred from homology"/>
<accession>A0A9Q9D8M1</accession>
<evidence type="ECO:0000256" key="3">
    <source>
        <dbReference type="ARBA" id="ARBA00022777"/>
    </source>
</evidence>
<protein>
    <submittedName>
        <fullName evidence="7">Carbohydrate kinase</fullName>
    </submittedName>
</protein>
<evidence type="ECO:0000256" key="2">
    <source>
        <dbReference type="ARBA" id="ARBA00022679"/>
    </source>
</evidence>
<evidence type="ECO:0000313" key="7">
    <source>
        <dbReference type="EMBL" id="USJ21956.1"/>
    </source>
</evidence>
<evidence type="ECO:0000259" key="5">
    <source>
        <dbReference type="Pfam" id="PF00370"/>
    </source>
</evidence>
<evidence type="ECO:0000256" key="1">
    <source>
        <dbReference type="ARBA" id="ARBA00009156"/>
    </source>
</evidence>